<protein>
    <submittedName>
        <fullName evidence="1">Oxidoreductase</fullName>
    </submittedName>
</protein>
<accession>A0A4P6EAC1</accession>
<evidence type="ECO:0000313" key="1">
    <source>
        <dbReference type="EMBL" id="QAY59082.1"/>
    </source>
</evidence>
<dbReference type="Proteomes" id="UP000293995">
    <property type="component" value="Chromosome"/>
</dbReference>
<dbReference type="InterPro" id="IPR029475">
    <property type="entry name" value="DUF6807"/>
</dbReference>
<dbReference type="KEGG" id="mprt:ET475_03120"/>
<name>A0A4P6EAC1_9MICO</name>
<dbReference type="OrthoDB" id="9812981at2"/>
<gene>
    <name evidence="1" type="ORF">ET475_03120</name>
</gene>
<reference evidence="1 2" key="1">
    <citation type="submission" date="2019-01" db="EMBL/GenBank/DDBJ databases">
        <title>Genome sequencing of strain DFW100M-13.</title>
        <authorList>
            <person name="Heo J."/>
            <person name="Kim S.-J."/>
            <person name="Kim J.-S."/>
            <person name="Hong S.-B."/>
            <person name="Kwon S.-W."/>
        </authorList>
    </citation>
    <scope>NUCLEOTIDE SEQUENCE [LARGE SCALE GENOMIC DNA]</scope>
    <source>
        <strain evidence="1 2">DFW100M-13</strain>
    </source>
</reference>
<organism evidence="1 2">
    <name type="scientific">Microbacterium protaetiae</name>
    <dbReference type="NCBI Taxonomy" id="2509458"/>
    <lineage>
        <taxon>Bacteria</taxon>
        <taxon>Bacillati</taxon>
        <taxon>Actinomycetota</taxon>
        <taxon>Actinomycetes</taxon>
        <taxon>Micrococcales</taxon>
        <taxon>Microbacteriaceae</taxon>
        <taxon>Microbacterium</taxon>
    </lineage>
</organism>
<dbReference type="Pfam" id="PF14100">
    <property type="entry name" value="DUF6807"/>
    <property type="match status" value="1"/>
</dbReference>
<evidence type="ECO:0000313" key="2">
    <source>
        <dbReference type="Proteomes" id="UP000293995"/>
    </source>
</evidence>
<sequence>MMIDLLRSGEAQVVYHDGAGLDRVLAPRPFLTASSPSGVAVTEVSPDDHPHHLGLSLALPDVNGVSFWGGNTFVRGHGPALLDNHGVQRVDEREISEGRIAERLSWLDPKGAVLLDEERVITARAADEGWELVWTTRLTAVAGSVGFGSPQTNGRVGAFYGGLFWRTPFADARVRTADGEGIAAAHGSDSPWLAVDTPAASLVAASTTRMPWFVRHRGYVGFAPAVAVTGRRTLAAGESLHLDLAVAVRDRPAPHPAEIADGLLAGVGDAV</sequence>
<proteinExistence type="predicted"/>
<keyword evidence="2" id="KW-1185">Reference proteome</keyword>
<dbReference type="AlphaFoldDB" id="A0A4P6EAC1"/>
<dbReference type="RefSeq" id="WP_129385925.1">
    <property type="nucleotide sequence ID" value="NZ_CP035494.1"/>
</dbReference>
<dbReference type="EMBL" id="CP035494">
    <property type="protein sequence ID" value="QAY59082.1"/>
    <property type="molecule type" value="Genomic_DNA"/>
</dbReference>